<dbReference type="AlphaFoldDB" id="A0A9Q1LDT5"/>
<organism evidence="3 4">
    <name type="scientific">Anisodus acutangulus</name>
    <dbReference type="NCBI Taxonomy" id="402998"/>
    <lineage>
        <taxon>Eukaryota</taxon>
        <taxon>Viridiplantae</taxon>
        <taxon>Streptophyta</taxon>
        <taxon>Embryophyta</taxon>
        <taxon>Tracheophyta</taxon>
        <taxon>Spermatophyta</taxon>
        <taxon>Magnoliopsida</taxon>
        <taxon>eudicotyledons</taxon>
        <taxon>Gunneridae</taxon>
        <taxon>Pentapetalae</taxon>
        <taxon>asterids</taxon>
        <taxon>lamiids</taxon>
        <taxon>Solanales</taxon>
        <taxon>Solanaceae</taxon>
        <taxon>Solanoideae</taxon>
        <taxon>Hyoscyameae</taxon>
        <taxon>Anisodus</taxon>
    </lineage>
</organism>
<sequence>MALSSLEASGCRTLGSSNSFNEFVSSATLSELEACGRLRSKINQYSEGFFMSANVVSVDHQSGNETLMENRNNKGVVSESIVDGIRVLEEGNEASEGLRVQMEGLDVEIDLGSGDLENQTGFLGYDGLDGELMVDLRGFSQLAGEVNAVEGTDMQEVNGGKNASVPGGITVNNDSNVVDVNGNRNGLNEERIVEVELKNVDGIGVGRDALVPERRGDKQRMEEEGKFYVSDLVWGKVRSHPWWPGKIFEPSAASNKAMKYFKKDSYLIAYFGDQTFAWNEASSIKPFRMYFSQMEKQSNSERFCHAVDCALDEVARRVEFGLACPCLQEETLEKMKSQIAMNADIQKESSMRIGGDNFSDEASFNPTKLVRTLKSVAAAPHSGFDRLSFVLAKAQLAAYNRWKGYYQLPVIEEFSELLENDDDVEPMLGKKDASDVASEENSNVQGTSSTKRPRRSGVDDHSSKKEKSMSILIYGSSSGMPNDQKKSRGRTVQMRKSVSSEKRHLTFDSMPSDSKAKRRKKELLPSSGKAANQFLKSTDRNSRRTDEHTERLRNVGFGDLALGLVKPEGEQLILEEFPSPKEMLSKLCLAARDPMNAYSILMSRAGLFCDYRNLTCSETTESGDHTKMTEEHIGKSSSNSAFAETLSLEGIEDSYWTDRIIQCNPEDQVLFEPEVQIQEDFPNVEWKNSPNLDNEQEVGGFVGNSERESLSNLVNGNSEYSPTALILNFSDLESVPPIADLNIIFSQYGPLYESETELIHKSKRAKLVFKRRDDAETAFSKSGKFSIFGPSLISYRLEYSPSPRKASCTSKRKRKYAASIKVNGVRN</sequence>
<dbReference type="PROSITE" id="PS50812">
    <property type="entry name" value="PWWP"/>
    <property type="match status" value="1"/>
</dbReference>
<comment type="caution">
    <text evidence="3">The sequence shown here is derived from an EMBL/GenBank/DDBJ whole genome shotgun (WGS) entry which is preliminary data.</text>
</comment>
<dbReference type="Gene3D" id="2.30.30.140">
    <property type="match status" value="1"/>
</dbReference>
<dbReference type="InterPro" id="IPR000313">
    <property type="entry name" value="PWWP_dom"/>
</dbReference>
<dbReference type="PANTHER" id="PTHR42851:SF19">
    <property type="entry name" value="PWWP DOMAIN-CONTAINING PROTEIN 2-RELATED"/>
    <property type="match status" value="1"/>
</dbReference>
<dbReference type="Pfam" id="PF00855">
    <property type="entry name" value="PWWP"/>
    <property type="match status" value="1"/>
</dbReference>
<evidence type="ECO:0000259" key="2">
    <source>
        <dbReference type="PROSITE" id="PS50812"/>
    </source>
</evidence>
<dbReference type="EMBL" id="JAJAGQ010000020">
    <property type="protein sequence ID" value="KAJ8532871.1"/>
    <property type="molecule type" value="Genomic_DNA"/>
</dbReference>
<gene>
    <name evidence="3" type="ORF">K7X08_015760</name>
</gene>
<accession>A0A9Q1LDT5</accession>
<name>A0A9Q1LDT5_9SOLA</name>
<feature type="domain" description="PWWP" evidence="2">
    <location>
        <begin position="229"/>
        <end position="290"/>
    </location>
</feature>
<evidence type="ECO:0000256" key="1">
    <source>
        <dbReference type="SAM" id="MobiDB-lite"/>
    </source>
</evidence>
<dbReference type="InterPro" id="IPR053063">
    <property type="entry name" value="PWWP_domain_containing_PDP"/>
</dbReference>
<dbReference type="OrthoDB" id="62853at2759"/>
<dbReference type="SMART" id="SM00293">
    <property type="entry name" value="PWWP"/>
    <property type="match status" value="1"/>
</dbReference>
<evidence type="ECO:0000313" key="4">
    <source>
        <dbReference type="Proteomes" id="UP001152561"/>
    </source>
</evidence>
<feature type="region of interest" description="Disordered" evidence="1">
    <location>
        <begin position="425"/>
        <end position="528"/>
    </location>
</feature>
<feature type="compositionally biased region" description="Basic and acidic residues" evidence="1">
    <location>
        <begin position="456"/>
        <end position="468"/>
    </location>
</feature>
<feature type="compositionally biased region" description="Polar residues" evidence="1">
    <location>
        <begin position="439"/>
        <end position="450"/>
    </location>
</feature>
<protein>
    <recommendedName>
        <fullName evidence="2">PWWP domain-containing protein</fullName>
    </recommendedName>
</protein>
<keyword evidence="4" id="KW-1185">Reference proteome</keyword>
<dbReference type="Proteomes" id="UP001152561">
    <property type="component" value="Unassembled WGS sequence"/>
</dbReference>
<dbReference type="PANTHER" id="PTHR42851">
    <property type="entry name" value="ALDOLASE-RELATED"/>
    <property type="match status" value="1"/>
</dbReference>
<proteinExistence type="predicted"/>
<dbReference type="CDD" id="cd05162">
    <property type="entry name" value="PWWP"/>
    <property type="match status" value="1"/>
</dbReference>
<dbReference type="SUPFAM" id="SSF63748">
    <property type="entry name" value="Tudor/PWWP/MBT"/>
    <property type="match status" value="1"/>
</dbReference>
<evidence type="ECO:0000313" key="3">
    <source>
        <dbReference type="EMBL" id="KAJ8532871.1"/>
    </source>
</evidence>
<reference evidence="4" key="1">
    <citation type="journal article" date="2023" name="Proc. Natl. Acad. Sci. U.S.A.">
        <title>Genomic and structural basis for evolution of tropane alkaloid biosynthesis.</title>
        <authorList>
            <person name="Wanga Y.-J."/>
            <person name="Taina T."/>
            <person name="Yua J.-Y."/>
            <person name="Lia J."/>
            <person name="Xua B."/>
            <person name="Chenc J."/>
            <person name="D'Auriad J.C."/>
            <person name="Huanga J.-P."/>
            <person name="Huanga S.-X."/>
        </authorList>
    </citation>
    <scope>NUCLEOTIDE SEQUENCE [LARGE SCALE GENOMIC DNA]</scope>
    <source>
        <strain evidence="4">cv. KIB-2019</strain>
    </source>
</reference>